<evidence type="ECO:0000313" key="2">
    <source>
        <dbReference type="Proteomes" id="UP000676853"/>
    </source>
</evidence>
<gene>
    <name evidence="1" type="ORF">KFZ73_21910</name>
</gene>
<dbReference type="EMBL" id="JAGXOE010000088">
    <property type="protein sequence ID" value="MBS4103886.1"/>
    <property type="molecule type" value="Genomic_DNA"/>
</dbReference>
<accession>A0ABS5NHV9</accession>
<dbReference type="RefSeq" id="WP_212555061.1">
    <property type="nucleotide sequence ID" value="NZ_JAGXOE010000088.1"/>
</dbReference>
<evidence type="ECO:0000313" key="1">
    <source>
        <dbReference type="EMBL" id="MBS4103886.1"/>
    </source>
</evidence>
<dbReference type="Proteomes" id="UP000676853">
    <property type="component" value="Unassembled WGS sequence"/>
</dbReference>
<name>A0ABS5NHV9_TSUPA</name>
<keyword evidence="2" id="KW-1185">Reference proteome</keyword>
<comment type="caution">
    <text evidence="1">The sequence shown here is derived from an EMBL/GenBank/DDBJ whole genome shotgun (WGS) entry which is preliminary data.</text>
</comment>
<protein>
    <submittedName>
        <fullName evidence="1">AAA family ATPase</fullName>
    </submittedName>
</protein>
<dbReference type="Pfam" id="PF13481">
    <property type="entry name" value="AAA_25"/>
    <property type="match status" value="1"/>
</dbReference>
<dbReference type="InterPro" id="IPR027417">
    <property type="entry name" value="P-loop_NTPase"/>
</dbReference>
<proteinExistence type="predicted"/>
<reference evidence="1 2" key="1">
    <citation type="submission" date="2021-04" db="EMBL/GenBank/DDBJ databases">
        <title>Whole genome sequence analysis of a thiophenic sulfur metabolizing bacteria.</title>
        <authorList>
            <person name="Akhtar N."/>
            <person name="Akram J."/>
            <person name="Aslam A."/>
        </authorList>
    </citation>
    <scope>NUCLEOTIDE SEQUENCE [LARGE SCALE GENOMIC DNA]</scope>
    <source>
        <strain evidence="1 2">3OW</strain>
    </source>
</reference>
<dbReference type="Gene3D" id="3.40.50.300">
    <property type="entry name" value="P-loop containing nucleotide triphosphate hydrolases"/>
    <property type="match status" value="1"/>
</dbReference>
<organism evidence="1 2">
    <name type="scientific">Tsukamurella paurometabola</name>
    <name type="common">Corynebacterium paurometabolum</name>
    <dbReference type="NCBI Taxonomy" id="2061"/>
    <lineage>
        <taxon>Bacteria</taxon>
        <taxon>Bacillati</taxon>
        <taxon>Actinomycetota</taxon>
        <taxon>Actinomycetes</taxon>
        <taxon>Mycobacteriales</taxon>
        <taxon>Tsukamurellaceae</taxon>
        <taxon>Tsukamurella</taxon>
    </lineage>
</organism>
<sequence length="639" mass="70617">MATHADDTPDDGAGTTYELQDIVDDIRRRWGANRPDEWSAYFALSVLDDQPTSQRWVRSMRALVEFRDKERREQNKPPDDWFTVTDLLSRNAKGEFRFTEDQLRSGEAEEIIASLVPLTVTAVRELNATREHRFRVAEYEKSQRAQEQARRNIAAEKAALLGDPLDGLGLACNQGDVPPAESICGPIDARTIGTWFGAGGTAKSFAVLALACSVAAGRDFGDYTVPRARPVIYLCGETRKHGPAGDVRAWCQANEVEFDRLPVHVLDRTIQLADERAVDRVIEYAVNAEAALVILDTRSKSTVGLDENSANDAALINSQLQRIADAIDGSALVVHHSGKDGSGDARGSTASEYGMDYEIGQYITGKKGEPQPGKPRNRITDERLALVVRRSKSHEAGARMYGHAERVQVTRAVRYPDGTTRNIDYETLVFQPDHVDPFNVANEGLATSAATASRLTENQLRALRAYEAYAGDGGLTPTELGRKIIVEEGEDNAIRPETLREAVKRLHALDLVLVTEVKGQSTRYICAPKGWDTLIETGQMSAEAAQPRRDHINIDGTPKFAAEYDRIARELFDTYGQDTKKPSRADAFRRLNAPAQRPFDAAWQAYQQWPNGTSLNSVEDLGHAEIAPEYGDLADKPED</sequence>